<protein>
    <submittedName>
        <fullName evidence="1">Uncharacterized protein</fullName>
    </submittedName>
</protein>
<proteinExistence type="predicted"/>
<organism evidence="1 2">
    <name type="scientific">Caerostris darwini</name>
    <dbReference type="NCBI Taxonomy" id="1538125"/>
    <lineage>
        <taxon>Eukaryota</taxon>
        <taxon>Metazoa</taxon>
        <taxon>Ecdysozoa</taxon>
        <taxon>Arthropoda</taxon>
        <taxon>Chelicerata</taxon>
        <taxon>Arachnida</taxon>
        <taxon>Araneae</taxon>
        <taxon>Araneomorphae</taxon>
        <taxon>Entelegynae</taxon>
        <taxon>Araneoidea</taxon>
        <taxon>Araneidae</taxon>
        <taxon>Caerostris</taxon>
    </lineage>
</organism>
<evidence type="ECO:0000313" key="1">
    <source>
        <dbReference type="EMBL" id="GIY03846.1"/>
    </source>
</evidence>
<dbReference type="EMBL" id="BPLQ01003853">
    <property type="protein sequence ID" value="GIY03846.1"/>
    <property type="molecule type" value="Genomic_DNA"/>
</dbReference>
<name>A0AAV4Q626_9ARAC</name>
<comment type="caution">
    <text evidence="1">The sequence shown here is derived from an EMBL/GenBank/DDBJ whole genome shotgun (WGS) entry which is preliminary data.</text>
</comment>
<keyword evidence="2" id="KW-1185">Reference proteome</keyword>
<sequence>MVHGRWAYQRIATTSDFNSNDRIKQFIVHCCQWICHKSVLTAIYRNNHVVPLPHKLTYCQDIKKIAWSEESHLSLQQTDRLFPIKCFDAKTSKSVTVKKMKEKLDQHATGCKTCKIE</sequence>
<dbReference type="Proteomes" id="UP001054837">
    <property type="component" value="Unassembled WGS sequence"/>
</dbReference>
<reference evidence="1 2" key="1">
    <citation type="submission" date="2021-06" db="EMBL/GenBank/DDBJ databases">
        <title>Caerostris darwini draft genome.</title>
        <authorList>
            <person name="Kono N."/>
            <person name="Arakawa K."/>
        </authorList>
    </citation>
    <scope>NUCLEOTIDE SEQUENCE [LARGE SCALE GENOMIC DNA]</scope>
</reference>
<gene>
    <name evidence="1" type="ORF">CDAR_125311</name>
</gene>
<dbReference type="AlphaFoldDB" id="A0AAV4Q626"/>
<accession>A0AAV4Q626</accession>
<evidence type="ECO:0000313" key="2">
    <source>
        <dbReference type="Proteomes" id="UP001054837"/>
    </source>
</evidence>